<dbReference type="SUPFAM" id="SSF88659">
    <property type="entry name" value="Sigma3 and sigma4 domains of RNA polymerase sigma factors"/>
    <property type="match status" value="1"/>
</dbReference>
<dbReference type="NCBIfam" id="TIGR02937">
    <property type="entry name" value="sigma70-ECF"/>
    <property type="match status" value="1"/>
</dbReference>
<keyword evidence="3" id="KW-0731">Sigma factor</keyword>
<keyword evidence="7" id="KW-1185">Reference proteome</keyword>
<keyword evidence="4" id="KW-0804">Transcription</keyword>
<feature type="domain" description="HTH luxR-type" evidence="5">
    <location>
        <begin position="131"/>
        <end position="188"/>
    </location>
</feature>
<dbReference type="Pfam" id="PF08281">
    <property type="entry name" value="Sigma70_r4_2"/>
    <property type="match status" value="1"/>
</dbReference>
<protein>
    <submittedName>
        <fullName evidence="6">RNA polymerase sigma-70 factor, Bacteroides expansion family 1</fullName>
    </submittedName>
</protein>
<dbReference type="InterPro" id="IPR014327">
    <property type="entry name" value="RNA_pol_sigma70_bacteroid"/>
</dbReference>
<evidence type="ECO:0000256" key="4">
    <source>
        <dbReference type="ARBA" id="ARBA00023163"/>
    </source>
</evidence>
<dbReference type="InterPro" id="IPR000792">
    <property type="entry name" value="Tscrpt_reg_LuxR_C"/>
</dbReference>
<dbReference type="InterPro" id="IPR007627">
    <property type="entry name" value="RNA_pol_sigma70_r2"/>
</dbReference>
<dbReference type="NCBIfam" id="TIGR02985">
    <property type="entry name" value="Sig70_bacteroi1"/>
    <property type="match status" value="1"/>
</dbReference>
<dbReference type="SMART" id="SM00421">
    <property type="entry name" value="HTH_LUXR"/>
    <property type="match status" value="1"/>
</dbReference>
<dbReference type="GO" id="GO:0016987">
    <property type="term" value="F:sigma factor activity"/>
    <property type="evidence" value="ECO:0007669"/>
    <property type="project" value="UniProtKB-KW"/>
</dbReference>
<dbReference type="InterPro" id="IPR013324">
    <property type="entry name" value="RNA_pol_sigma_r3/r4-like"/>
</dbReference>
<evidence type="ECO:0000313" key="7">
    <source>
        <dbReference type="Proteomes" id="UP000198916"/>
    </source>
</evidence>
<evidence type="ECO:0000256" key="2">
    <source>
        <dbReference type="ARBA" id="ARBA00023015"/>
    </source>
</evidence>
<dbReference type="InterPro" id="IPR039425">
    <property type="entry name" value="RNA_pol_sigma-70-like"/>
</dbReference>
<dbReference type="GO" id="GO:0006352">
    <property type="term" value="P:DNA-templated transcription initiation"/>
    <property type="evidence" value="ECO:0007669"/>
    <property type="project" value="InterPro"/>
</dbReference>
<evidence type="ECO:0000259" key="5">
    <source>
        <dbReference type="SMART" id="SM00421"/>
    </source>
</evidence>
<dbReference type="AlphaFoldDB" id="A0A1H7SMQ3"/>
<dbReference type="GO" id="GO:0003677">
    <property type="term" value="F:DNA binding"/>
    <property type="evidence" value="ECO:0007669"/>
    <property type="project" value="InterPro"/>
</dbReference>
<dbReference type="Gene3D" id="1.10.1740.10">
    <property type="match status" value="1"/>
</dbReference>
<dbReference type="RefSeq" id="WP_090607902.1">
    <property type="nucleotide sequence ID" value="NZ_FNZR01000009.1"/>
</dbReference>
<evidence type="ECO:0000256" key="1">
    <source>
        <dbReference type="ARBA" id="ARBA00010641"/>
    </source>
</evidence>
<dbReference type="PANTHER" id="PTHR43133">
    <property type="entry name" value="RNA POLYMERASE ECF-TYPE SIGMA FACTO"/>
    <property type="match status" value="1"/>
</dbReference>
<dbReference type="EMBL" id="FNZR01000009">
    <property type="protein sequence ID" value="SEL73930.1"/>
    <property type="molecule type" value="Genomic_DNA"/>
</dbReference>
<accession>A0A1H7SMQ3</accession>
<organism evidence="6 7">
    <name type="scientific">Parapedobacter koreensis</name>
    <dbReference type="NCBI Taxonomy" id="332977"/>
    <lineage>
        <taxon>Bacteria</taxon>
        <taxon>Pseudomonadati</taxon>
        <taxon>Bacteroidota</taxon>
        <taxon>Sphingobacteriia</taxon>
        <taxon>Sphingobacteriales</taxon>
        <taxon>Sphingobacteriaceae</taxon>
        <taxon>Parapedobacter</taxon>
    </lineage>
</organism>
<reference evidence="7" key="1">
    <citation type="submission" date="2016-10" db="EMBL/GenBank/DDBJ databases">
        <authorList>
            <person name="Varghese N."/>
            <person name="Submissions S."/>
        </authorList>
    </citation>
    <scope>NUCLEOTIDE SEQUENCE [LARGE SCALE GENOMIC DNA]</scope>
    <source>
        <strain evidence="7">Jip14</strain>
    </source>
</reference>
<keyword evidence="2" id="KW-0805">Transcription regulation</keyword>
<dbReference type="InterPro" id="IPR013325">
    <property type="entry name" value="RNA_pol_sigma_r2"/>
</dbReference>
<dbReference type="OrthoDB" id="659569at2"/>
<dbReference type="PRINTS" id="PR00038">
    <property type="entry name" value="HTHLUXR"/>
</dbReference>
<name>A0A1H7SMQ3_9SPHI</name>
<dbReference type="Proteomes" id="UP000198916">
    <property type="component" value="Unassembled WGS sequence"/>
</dbReference>
<evidence type="ECO:0000256" key="3">
    <source>
        <dbReference type="ARBA" id="ARBA00023082"/>
    </source>
</evidence>
<dbReference type="InterPro" id="IPR014284">
    <property type="entry name" value="RNA_pol_sigma-70_dom"/>
</dbReference>
<dbReference type="SUPFAM" id="SSF88946">
    <property type="entry name" value="Sigma2 domain of RNA polymerase sigma factors"/>
    <property type="match status" value="1"/>
</dbReference>
<dbReference type="Pfam" id="PF04542">
    <property type="entry name" value="Sigma70_r2"/>
    <property type="match status" value="1"/>
</dbReference>
<dbReference type="STRING" id="332977.SAMN05421740_10982"/>
<dbReference type="InterPro" id="IPR013249">
    <property type="entry name" value="RNA_pol_sigma70_r4_t2"/>
</dbReference>
<dbReference type="Gene3D" id="1.10.10.10">
    <property type="entry name" value="Winged helix-like DNA-binding domain superfamily/Winged helix DNA-binding domain"/>
    <property type="match status" value="1"/>
</dbReference>
<dbReference type="InterPro" id="IPR036388">
    <property type="entry name" value="WH-like_DNA-bd_sf"/>
</dbReference>
<dbReference type="CDD" id="cd06171">
    <property type="entry name" value="Sigma70_r4"/>
    <property type="match status" value="1"/>
</dbReference>
<gene>
    <name evidence="6" type="ORF">SAMN05421740_10982</name>
</gene>
<dbReference type="PANTHER" id="PTHR43133:SF46">
    <property type="entry name" value="RNA POLYMERASE SIGMA-70 FACTOR ECF SUBFAMILY"/>
    <property type="match status" value="1"/>
</dbReference>
<comment type="similarity">
    <text evidence="1">Belongs to the sigma-70 factor family. ECF subfamily.</text>
</comment>
<sequence length="189" mass="22120">MAAYSNYTDEALVPLLQKGDKAAYTEIYNRYHGLLYIFAYKRLTDREEAKDIIHELFLKLWTDRDRLEITGHLSAYLYAAARNRIINSIAHQQVATRYIDSFLSYIEQVDHQSADHLVRNNDLQAFIQKEINSLQPRMREVFELSRNTNLSRKEIAEKLGISEETVKSHMHNALKLLKARLGDLFLMVF</sequence>
<evidence type="ECO:0000313" key="6">
    <source>
        <dbReference type="EMBL" id="SEL73930.1"/>
    </source>
</evidence>
<proteinExistence type="inferred from homology"/>